<evidence type="ECO:0000313" key="2">
    <source>
        <dbReference type="EMBL" id="SEN37066.1"/>
    </source>
</evidence>
<keyword evidence="3" id="KW-1185">Reference proteome</keyword>
<dbReference type="PANTHER" id="PTHR11102:SF160">
    <property type="entry name" value="ERAD-ASSOCIATED E3 UBIQUITIN-PROTEIN LIGASE COMPONENT HRD3"/>
    <property type="match status" value="1"/>
</dbReference>
<reference evidence="2 3" key="1">
    <citation type="submission" date="2016-10" db="EMBL/GenBank/DDBJ databases">
        <authorList>
            <person name="de Groot N.N."/>
        </authorList>
    </citation>
    <scope>NUCLEOTIDE SEQUENCE [LARGE SCALE GENOMIC DNA]</scope>
    <source>
        <strain evidence="2 3">DSM 15123</strain>
    </source>
</reference>
<dbReference type="Proteomes" id="UP000199531">
    <property type="component" value="Unassembled WGS sequence"/>
</dbReference>
<name>A0A1H8FZA4_9BURK</name>
<dbReference type="OrthoDB" id="8795392at2"/>
<dbReference type="SMART" id="SM00671">
    <property type="entry name" value="SEL1"/>
    <property type="match status" value="2"/>
</dbReference>
<dbReference type="InterPro" id="IPR050767">
    <property type="entry name" value="Sel1_AlgK"/>
</dbReference>
<dbReference type="STRING" id="1121117.SAMN02745977_01246"/>
<accession>A0A1H8FZA4</accession>
<dbReference type="Gene3D" id="1.25.40.10">
    <property type="entry name" value="Tetratricopeptide repeat domain"/>
    <property type="match status" value="2"/>
</dbReference>
<feature type="signal peptide" evidence="1">
    <location>
        <begin position="1"/>
        <end position="31"/>
    </location>
</feature>
<protein>
    <submittedName>
        <fullName evidence="2">TPR repeat</fullName>
    </submittedName>
</protein>
<feature type="chain" id="PRO_5011617011" evidence="1">
    <location>
        <begin position="32"/>
        <end position="347"/>
    </location>
</feature>
<keyword evidence="1" id="KW-0732">Signal</keyword>
<dbReference type="PANTHER" id="PTHR11102">
    <property type="entry name" value="SEL-1-LIKE PROTEIN"/>
    <property type="match status" value="1"/>
</dbReference>
<dbReference type="RefSeq" id="WP_091815134.1">
    <property type="nucleotide sequence ID" value="NZ_FOCW01000001.1"/>
</dbReference>
<proteinExistence type="predicted"/>
<dbReference type="EMBL" id="FOCW01000001">
    <property type="protein sequence ID" value="SEN37066.1"/>
    <property type="molecule type" value="Genomic_DNA"/>
</dbReference>
<sequence length="347" mass="37498">MPKTLIPNGCKQQAALIAALLLIALHGNGTAWTKEAGTNISSAQACQASEQEISRLKWEVNGMQSSKAAAANAAWLLGLIHLHGAGTRPDLPQAFDWFTRSLDLGGQAWAHAGLAWCHLEACKGEADHEAAAKHIAALRHTHAARADYLDWLLKTRQGLGSLAGSEQLLQRAARAGDIQAQVELGLRAVSDNKPSQAAQHFRQASPLSPSAQTNIRILQQQSVKIQGRYPDARSPAEDIYRAARANHRGDGRPRNYTEAIRLYRLASSKGNLAARKMLELIYSRPGAAGGVDIGWMSQLAHINPVQIAPALAEPPAPGDANRLQRDPSPLFDLLPSHWQKCVRSEAP</sequence>
<evidence type="ECO:0000313" key="3">
    <source>
        <dbReference type="Proteomes" id="UP000199531"/>
    </source>
</evidence>
<evidence type="ECO:0000256" key="1">
    <source>
        <dbReference type="SAM" id="SignalP"/>
    </source>
</evidence>
<organism evidence="2 3">
    <name type="scientific">Brachymonas denitrificans DSM 15123</name>
    <dbReference type="NCBI Taxonomy" id="1121117"/>
    <lineage>
        <taxon>Bacteria</taxon>
        <taxon>Pseudomonadati</taxon>
        <taxon>Pseudomonadota</taxon>
        <taxon>Betaproteobacteria</taxon>
        <taxon>Burkholderiales</taxon>
        <taxon>Comamonadaceae</taxon>
        <taxon>Brachymonas</taxon>
    </lineage>
</organism>
<dbReference type="Pfam" id="PF08238">
    <property type="entry name" value="Sel1"/>
    <property type="match status" value="3"/>
</dbReference>
<dbReference type="InterPro" id="IPR006597">
    <property type="entry name" value="Sel1-like"/>
</dbReference>
<dbReference type="AlphaFoldDB" id="A0A1H8FZA4"/>
<gene>
    <name evidence="2" type="ORF">SAMN02745977_01246</name>
</gene>
<dbReference type="SUPFAM" id="SSF81901">
    <property type="entry name" value="HCP-like"/>
    <property type="match status" value="1"/>
</dbReference>
<dbReference type="InterPro" id="IPR011990">
    <property type="entry name" value="TPR-like_helical_dom_sf"/>
</dbReference>